<evidence type="ECO:0000313" key="3">
    <source>
        <dbReference type="EMBL" id="MBW4332257.1"/>
    </source>
</evidence>
<organism evidence="4 5">
    <name type="scientific">Stakelama flava</name>
    <dbReference type="NCBI Taxonomy" id="2860338"/>
    <lineage>
        <taxon>Bacteria</taxon>
        <taxon>Pseudomonadati</taxon>
        <taxon>Pseudomonadota</taxon>
        <taxon>Alphaproteobacteria</taxon>
        <taxon>Sphingomonadales</taxon>
        <taxon>Sphingomonadaceae</taxon>
        <taxon>Stakelama</taxon>
    </lineage>
</organism>
<accession>A0ABS6XQ47</accession>
<evidence type="ECO:0000313" key="5">
    <source>
        <dbReference type="Proteomes" id="UP001197214"/>
    </source>
</evidence>
<evidence type="ECO:0000259" key="1">
    <source>
        <dbReference type="Pfam" id="PF13304"/>
    </source>
</evidence>
<dbReference type="Proteomes" id="UP001197214">
    <property type="component" value="Unassembled WGS sequence"/>
</dbReference>
<dbReference type="InterPro" id="IPR034139">
    <property type="entry name" value="TOPRIM_OLD"/>
</dbReference>
<reference evidence="4 5" key="1">
    <citation type="submission" date="2021-07" db="EMBL/GenBank/DDBJ databases">
        <title>Stakelama flava sp. nov., a novel endophytic bacterium isolated from branch of Kandelia candel.</title>
        <authorList>
            <person name="Tuo L."/>
        </authorList>
    </citation>
    <scope>NUCLEOTIDE SEQUENCE [LARGE SCALE GENOMIC DNA]</scope>
    <source>
        <strain evidence="4 5">CBK3Z-3</strain>
    </source>
</reference>
<feature type="domain" description="OLD protein-like TOPRIM" evidence="2">
    <location>
        <begin position="363"/>
        <end position="432"/>
    </location>
</feature>
<dbReference type="InterPro" id="IPR051396">
    <property type="entry name" value="Bact_Antivir_Def_Nuclease"/>
</dbReference>
<dbReference type="Pfam" id="PF13304">
    <property type="entry name" value="AAA_21"/>
    <property type="match status" value="1"/>
</dbReference>
<dbReference type="RefSeq" id="WP_219239381.1">
    <property type="nucleotide sequence ID" value="NZ_JAHWZX010000022.1"/>
</dbReference>
<keyword evidence="5" id="KW-1185">Reference proteome</keyword>
<dbReference type="InterPro" id="IPR003959">
    <property type="entry name" value="ATPase_AAA_core"/>
</dbReference>
<gene>
    <name evidence="3" type="ORF">KY084_15465</name>
    <name evidence="4" type="ORF">KY084_15725</name>
</gene>
<evidence type="ECO:0000313" key="4">
    <source>
        <dbReference type="EMBL" id="MBW4332306.1"/>
    </source>
</evidence>
<evidence type="ECO:0000259" key="2">
    <source>
        <dbReference type="Pfam" id="PF20469"/>
    </source>
</evidence>
<comment type="caution">
    <text evidence="4">The sequence shown here is derived from an EMBL/GenBank/DDBJ whole genome shotgun (WGS) entry which is preliminary data.</text>
</comment>
<dbReference type="PANTHER" id="PTHR43581:SF4">
    <property type="entry name" value="ATP_GTP PHOSPHATASE"/>
    <property type="match status" value="1"/>
</dbReference>
<dbReference type="PANTHER" id="PTHR43581">
    <property type="entry name" value="ATP/GTP PHOSPHATASE"/>
    <property type="match status" value="1"/>
</dbReference>
<dbReference type="EMBL" id="JAHWZX010000022">
    <property type="protein sequence ID" value="MBW4332257.1"/>
    <property type="molecule type" value="Genomic_DNA"/>
</dbReference>
<dbReference type="EMBL" id="JAHWZX010000023">
    <property type="protein sequence ID" value="MBW4332306.1"/>
    <property type="molecule type" value="Genomic_DNA"/>
</dbReference>
<dbReference type="Pfam" id="PF20469">
    <property type="entry name" value="OLD-like_TOPRIM"/>
    <property type="match status" value="1"/>
</dbReference>
<proteinExistence type="predicted"/>
<name>A0ABS6XQ47_9SPHN</name>
<feature type="domain" description="ATPase AAA-type core" evidence="1">
    <location>
        <begin position="26"/>
        <end position="323"/>
    </location>
</feature>
<protein>
    <submittedName>
        <fullName evidence="4">AAA family ATPase</fullName>
    </submittedName>
</protein>
<sequence length="568" mass="60685">MARIRHIGISNFRCIEQLNWFPAVGINCLIGPGDAGKSSILDAIDFCLGARRTVQFTDADFHGLNVATPIVIRITIGDLSDALKSMETYGAYVRGFDPATQAIDDEPEAGKETVLTVQLTVDSDLDPVWTLVSDRAQAQGLSRNLTWGDRTRLAPTRIGALAESNLAWRRGSVLNRLTEEKADTSAALASAARDARKAFGNLADAQLGETLKIVADTARELGIPAGDTLKAMLDAHSVSFSGGTVALHGDDGVPLRALGVGSTRLLVAGLQRKAAKESSVLLVDELEHGLEPHRIIRLLGSIGAKEAPSPIQAFVTTHSPVALRELRGDQLWIVRKNKGSHGMDLVGTTDPIQGTIRAHPEAFLSRSVLVCEGASETGLMRGLDLFYSSQGTVSLNALGVALVDAGGVSKIYGRANVIARLGYRTASLRDDDVQPDASEEEAFQFNNGTVFKWAPGQALEHAIFHGVSDAAVHLLLERAIEIHGEDLIAEHISAASQSLVTLATCQGPVSPATRQILAVASKWKKNAWFKTVTWMEEAARDIIAPDMANATPAFQAVVGNIYQWCSGG</sequence>